<dbReference type="Pfam" id="PF00356">
    <property type="entry name" value="LacI"/>
    <property type="match status" value="1"/>
</dbReference>
<dbReference type="AlphaFoldDB" id="A0A3E2NIW9"/>
<keyword evidence="3" id="KW-0804">Transcription</keyword>
<evidence type="ECO:0000313" key="8">
    <source>
        <dbReference type="Proteomes" id="UP001419084"/>
    </source>
</evidence>
<feature type="domain" description="HTH lacI-type" evidence="4">
    <location>
        <begin position="2"/>
        <end position="56"/>
    </location>
</feature>
<dbReference type="PROSITE" id="PS50932">
    <property type="entry name" value="HTH_LACI_2"/>
    <property type="match status" value="1"/>
</dbReference>
<dbReference type="Proteomes" id="UP001419084">
    <property type="component" value="Unassembled WGS sequence"/>
</dbReference>
<sequence length="332" mass="36614">MATLKDVARLANVDVSTVSRALNHTSYVHPETKKKIFAAVEQLSYKPNLLAKGLRQGKRHTIGVVIPEINFSIFGEMVQGIEIQARKMGYSIIICNTKDKQDAEEECLNRLRNGLVDGILIAATGQNGRLLRDIKSSGISVMQIVRNQDSILSSVVADYYACGYQAVKYLYGKGCRHIGFINGSMEIIPYKERYKGYRKAIRELSSTEHVAGSAFPQRDYFKDGYNAVLELMEKDTALDGLMVAVDMQGLGAIRGLKELGIKVPEAVKVISLTGHSIGGMLETAMTSMEVPAKEMGEEVTRMIISDIEAGADKKNSPFHKVFEASLVERETT</sequence>
<dbReference type="Gene3D" id="3.40.50.2300">
    <property type="match status" value="2"/>
</dbReference>
<comment type="caution">
    <text evidence="6">The sequence shown here is derived from an EMBL/GenBank/DDBJ whole genome shotgun (WGS) entry which is preliminary data.</text>
</comment>
<dbReference type="PANTHER" id="PTHR30146:SF109">
    <property type="entry name" value="HTH-TYPE TRANSCRIPTIONAL REGULATOR GALS"/>
    <property type="match status" value="1"/>
</dbReference>
<reference evidence="6 7" key="1">
    <citation type="submission" date="2018-07" db="EMBL/GenBank/DDBJ databases">
        <title>New species, Clostridium PI-S10-A1B.</title>
        <authorList>
            <person name="Krishna G."/>
            <person name="Summeta K."/>
            <person name="Shikha S."/>
            <person name="Prabhu P.B."/>
            <person name="Suresh K."/>
        </authorList>
    </citation>
    <scope>NUCLEOTIDE SEQUENCE [LARGE SCALE GENOMIC DNA]</scope>
    <source>
        <strain evidence="6 7">PI-S10-A1B</strain>
    </source>
</reference>
<accession>A0A3E2NIW9</accession>
<dbReference type="CDD" id="cd01392">
    <property type="entry name" value="HTH_LacI"/>
    <property type="match status" value="1"/>
</dbReference>
<evidence type="ECO:0000313" key="5">
    <source>
        <dbReference type="EMBL" id="GLB28539.1"/>
    </source>
</evidence>
<dbReference type="OrthoDB" id="9784962at2"/>
<dbReference type="Gene3D" id="1.10.260.40">
    <property type="entry name" value="lambda repressor-like DNA-binding domains"/>
    <property type="match status" value="1"/>
</dbReference>
<evidence type="ECO:0000256" key="1">
    <source>
        <dbReference type="ARBA" id="ARBA00023015"/>
    </source>
</evidence>
<gene>
    <name evidence="5" type="primary">rbsR</name>
    <name evidence="6" type="ORF">DS742_00220</name>
    <name evidence="5" type="ORF">LAD12857_04620</name>
</gene>
<dbReference type="InterPro" id="IPR028082">
    <property type="entry name" value="Peripla_BP_I"/>
</dbReference>
<dbReference type="PANTHER" id="PTHR30146">
    <property type="entry name" value="LACI-RELATED TRANSCRIPTIONAL REPRESSOR"/>
    <property type="match status" value="1"/>
</dbReference>
<keyword evidence="8" id="KW-1185">Reference proteome</keyword>
<evidence type="ECO:0000313" key="7">
    <source>
        <dbReference type="Proteomes" id="UP000260680"/>
    </source>
</evidence>
<evidence type="ECO:0000313" key="6">
    <source>
        <dbReference type="EMBL" id="RFZ80925.1"/>
    </source>
</evidence>
<name>A0A3E2NIW9_9FIRM</name>
<dbReference type="GO" id="GO:0000976">
    <property type="term" value="F:transcription cis-regulatory region binding"/>
    <property type="evidence" value="ECO:0007669"/>
    <property type="project" value="TreeGrafter"/>
</dbReference>
<dbReference type="InterPro" id="IPR010982">
    <property type="entry name" value="Lambda_DNA-bd_dom_sf"/>
</dbReference>
<dbReference type="EMBL" id="BRPJ01000008">
    <property type="protein sequence ID" value="GLB28539.1"/>
    <property type="molecule type" value="Genomic_DNA"/>
</dbReference>
<evidence type="ECO:0000256" key="2">
    <source>
        <dbReference type="ARBA" id="ARBA00023125"/>
    </source>
</evidence>
<dbReference type="GO" id="GO:0003700">
    <property type="term" value="F:DNA-binding transcription factor activity"/>
    <property type="evidence" value="ECO:0007669"/>
    <property type="project" value="TreeGrafter"/>
</dbReference>
<dbReference type="InterPro" id="IPR001761">
    <property type="entry name" value="Peripla_BP/Lac1_sug-bd_dom"/>
</dbReference>
<evidence type="ECO:0000259" key="4">
    <source>
        <dbReference type="PROSITE" id="PS50932"/>
    </source>
</evidence>
<reference evidence="5 8" key="2">
    <citation type="journal article" date="2024" name="Int. J. Syst. Evol. Microbiol.">
        <title>Lacrimispora brassicae sp. nov. isolated from fermented cabbage, and proposal of Clostridium indicum Gundawar et al. 2019 and Clostridium methoxybenzovorans Mechichi et al. 1999 as heterotypic synonyms of Lacrimispora amygdalina (Parshina et al. 2003) Haas and Blanchard 2020 and Lacrimispora indolis (McClung and McCoy 1957) Haas and Blanchard 2020, respectively.</title>
        <authorList>
            <person name="Kobayashi H."/>
            <person name="Tanizawa Y."/>
            <person name="Sakamoto M."/>
            <person name="Ohkuma M."/>
            <person name="Tohno M."/>
        </authorList>
    </citation>
    <scope>NUCLEOTIDE SEQUENCE [LARGE SCALE GENOMIC DNA]</scope>
    <source>
        <strain evidence="5 8">DSM 12857</strain>
    </source>
</reference>
<dbReference type="RefSeq" id="WP_117415026.1">
    <property type="nucleotide sequence ID" value="NZ_BRPJ01000008.1"/>
</dbReference>
<keyword evidence="2" id="KW-0238">DNA-binding</keyword>
<dbReference type="InterPro" id="IPR000843">
    <property type="entry name" value="HTH_LacI"/>
</dbReference>
<evidence type="ECO:0000256" key="3">
    <source>
        <dbReference type="ARBA" id="ARBA00023163"/>
    </source>
</evidence>
<dbReference type="Proteomes" id="UP000260680">
    <property type="component" value="Unassembled WGS sequence"/>
</dbReference>
<dbReference type="SUPFAM" id="SSF47413">
    <property type="entry name" value="lambda repressor-like DNA-binding domains"/>
    <property type="match status" value="1"/>
</dbReference>
<keyword evidence="1" id="KW-0805">Transcription regulation</keyword>
<proteinExistence type="predicted"/>
<dbReference type="Pfam" id="PF00532">
    <property type="entry name" value="Peripla_BP_1"/>
    <property type="match status" value="1"/>
</dbReference>
<dbReference type="EMBL" id="QOHO01000002">
    <property type="protein sequence ID" value="RFZ80925.1"/>
    <property type="molecule type" value="Genomic_DNA"/>
</dbReference>
<dbReference type="CDD" id="cd06267">
    <property type="entry name" value="PBP1_LacI_sugar_binding-like"/>
    <property type="match status" value="1"/>
</dbReference>
<organism evidence="6 7">
    <name type="scientific">Lacrimispora amygdalina</name>
    <dbReference type="NCBI Taxonomy" id="253257"/>
    <lineage>
        <taxon>Bacteria</taxon>
        <taxon>Bacillati</taxon>
        <taxon>Bacillota</taxon>
        <taxon>Clostridia</taxon>
        <taxon>Lachnospirales</taxon>
        <taxon>Lachnospiraceae</taxon>
        <taxon>Lacrimispora</taxon>
    </lineage>
</organism>
<dbReference type="SUPFAM" id="SSF53822">
    <property type="entry name" value="Periplasmic binding protein-like I"/>
    <property type="match status" value="1"/>
</dbReference>
<dbReference type="SMART" id="SM00354">
    <property type="entry name" value="HTH_LACI"/>
    <property type="match status" value="1"/>
</dbReference>
<protein>
    <submittedName>
        <fullName evidence="6">LacI family transcriptional regulator</fullName>
    </submittedName>
</protein>
<dbReference type="PRINTS" id="PR00036">
    <property type="entry name" value="HTHLACI"/>
</dbReference>